<dbReference type="InterPro" id="IPR023996">
    <property type="entry name" value="TonB-dep_OMP_SusC/RagA"/>
</dbReference>
<comment type="subcellular location">
    <subcellularLocation>
        <location evidence="1 7">Cell outer membrane</location>
        <topology evidence="1 7">Multi-pass membrane protein</topology>
    </subcellularLocation>
</comment>
<keyword evidence="10" id="KW-1185">Reference proteome</keyword>
<evidence type="ECO:0000313" key="9">
    <source>
        <dbReference type="EMBL" id="MBL1407419.1"/>
    </source>
</evidence>
<reference evidence="9 10" key="1">
    <citation type="submission" date="2021-01" db="EMBL/GenBank/DDBJ databases">
        <title>C459-1 draft genome sequence.</title>
        <authorList>
            <person name="Zhang X.-F."/>
        </authorList>
    </citation>
    <scope>NUCLEOTIDE SEQUENCE [LARGE SCALE GENOMIC DNA]</scope>
    <source>
        <strain evidence="10">C459-1</strain>
    </source>
</reference>
<keyword evidence="6 7" id="KW-0998">Cell outer membrane</keyword>
<dbReference type="InterPro" id="IPR036942">
    <property type="entry name" value="Beta-barrel_TonB_sf"/>
</dbReference>
<keyword evidence="4 7" id="KW-0812">Transmembrane</keyword>
<evidence type="ECO:0000256" key="7">
    <source>
        <dbReference type="PROSITE-ProRule" id="PRU01360"/>
    </source>
</evidence>
<dbReference type="Pfam" id="PF13715">
    <property type="entry name" value="CarbopepD_reg_2"/>
    <property type="match status" value="1"/>
</dbReference>
<dbReference type="InterPro" id="IPR037066">
    <property type="entry name" value="Plug_dom_sf"/>
</dbReference>
<dbReference type="Proteomes" id="UP000625283">
    <property type="component" value="Unassembled WGS sequence"/>
</dbReference>
<dbReference type="InterPro" id="IPR023997">
    <property type="entry name" value="TonB-dep_OMP_SusC/RagA_CS"/>
</dbReference>
<accession>A0ABS1QYA8</accession>
<organism evidence="9 10">
    <name type="scientific">Sphingobacterium faecale</name>
    <dbReference type="NCBI Taxonomy" id="2803775"/>
    <lineage>
        <taxon>Bacteria</taxon>
        <taxon>Pseudomonadati</taxon>
        <taxon>Bacteroidota</taxon>
        <taxon>Sphingobacteriia</taxon>
        <taxon>Sphingobacteriales</taxon>
        <taxon>Sphingobacteriaceae</taxon>
        <taxon>Sphingobacterium</taxon>
    </lineage>
</organism>
<dbReference type="Gene3D" id="2.170.130.10">
    <property type="entry name" value="TonB-dependent receptor, plug domain"/>
    <property type="match status" value="1"/>
</dbReference>
<sequence length="1165" mass="130464">MMRNSTPSIMWRKKPHFLRDEFPPNSAKLKEPKFRLIQYMILFMLIHLAMTSAIPAQIITIKQKSLTLNAFMDLITQKSKYRFIYTDEDIALAKKKDLYIENVEIEEALGEYFKDQPIEYKIVDRSIVLSLSSKKTSSKSSVTTVAVLQDKVNGTVTLQMNNKQIPGEGVTVLVQSTKRRVYTAIDGSFSVQAKVGDVLVFSSIGYKPHEVRVVSLSTPIKVSLREDIVDLDDVVVTGYQTQEKRTITGSMSQLKGEDFENMPIQSFDQAMQGRMAGVLVQGVSGVPGGPVNIEIRGQGSISAGKQPLYIVDGVEINAEDAASNITASNPLAFLNPADIKSIEVLKDAAAASIYGAQAANGVVLITTKSGEAGNTKFTAKLSSGMVSPIQLLEVMNTQQYLRVRSEALANLNPSWSPEKVRTELLKESQFPITMTDAEIAALPSYDWQSEAFRTGTTNNLQLAMSGGTNKTTFRISGSYDLTQGNVIGNDFRRGSIYMRLNHSVNDKVKIMGSINLSDVEQNGSYRSWGSYSYLSSPQFTSPFMLPFLPIYNEDGSFNAPLDRFPGSFPYNAIHVTDINTQRAKTANMLGNFQLSWAISKDFNFESRFGLNYRIYRTEFYIDPRTQEANARQGYKSFRVQPSSTFTTSHTLVYNKTVDNNHNINALLGAEYRDYTQYRVSATSEGFPSPQFRYMTAASTILGADELYTGDRRLGFFTQANYNFKKRYMFSAVLRYDGSSKFGEDNLFGLFPAVSAGWDMAREPFVRRAVWLQQLKLRASYGETGNSQIRNFASLALWNGTGSYAGLPGTKTSQMGNAELRWERNITTNFGVDFSMFRRRLYGSAEIFHRRSKDLLLNTPLPYTSGFSSVYRNTGEVINKGLEIELNSDVIKTVDFKWTSTFNISFLKNKVTKLYRGVTEDGSDEDTQIEETDVDVLPSNTSIRVGYPMYTNFVNQYAGVNAATGKPMWWYGLNQLSYSPGAQGSSSYAPFGRGSRMSDYYGGFSNKFSYKSFTLDIFFQYDMGRELYNETNTRLYRNGGVIANSALRAYDLRWQEPGQITAFPRPISGNTETLALSDLVASSRFLEDASYIRLKQVAISYKVPAKKLGKSKLNSLEVYLHALNLATWTKWTGYDPEFYIDESNFTSNVGQIPQSKTFTVGVSASF</sequence>
<dbReference type="SUPFAM" id="SSF49464">
    <property type="entry name" value="Carboxypeptidase regulatory domain-like"/>
    <property type="match status" value="1"/>
</dbReference>
<evidence type="ECO:0000256" key="6">
    <source>
        <dbReference type="ARBA" id="ARBA00023237"/>
    </source>
</evidence>
<evidence type="ECO:0000259" key="8">
    <source>
        <dbReference type="Pfam" id="PF07715"/>
    </source>
</evidence>
<proteinExistence type="inferred from homology"/>
<feature type="domain" description="TonB-dependent receptor plug" evidence="8">
    <location>
        <begin position="244"/>
        <end position="362"/>
    </location>
</feature>
<evidence type="ECO:0000256" key="2">
    <source>
        <dbReference type="ARBA" id="ARBA00022448"/>
    </source>
</evidence>
<keyword evidence="5 7" id="KW-0472">Membrane</keyword>
<comment type="similarity">
    <text evidence="7">Belongs to the TonB-dependent receptor family.</text>
</comment>
<dbReference type="SUPFAM" id="SSF56935">
    <property type="entry name" value="Porins"/>
    <property type="match status" value="1"/>
</dbReference>
<evidence type="ECO:0000256" key="4">
    <source>
        <dbReference type="ARBA" id="ARBA00022692"/>
    </source>
</evidence>
<dbReference type="Pfam" id="PF07715">
    <property type="entry name" value="Plug"/>
    <property type="match status" value="1"/>
</dbReference>
<comment type="caution">
    <text evidence="9">The sequence shown here is derived from an EMBL/GenBank/DDBJ whole genome shotgun (WGS) entry which is preliminary data.</text>
</comment>
<dbReference type="InterPro" id="IPR039426">
    <property type="entry name" value="TonB-dep_rcpt-like"/>
</dbReference>
<protein>
    <submittedName>
        <fullName evidence="9">SusC/RagA family TonB-linked outer membrane protein</fullName>
    </submittedName>
</protein>
<keyword evidence="2 7" id="KW-0813">Transport</keyword>
<evidence type="ECO:0000256" key="5">
    <source>
        <dbReference type="ARBA" id="ARBA00023136"/>
    </source>
</evidence>
<keyword evidence="3 7" id="KW-1134">Transmembrane beta strand</keyword>
<evidence type="ECO:0000313" key="10">
    <source>
        <dbReference type="Proteomes" id="UP000625283"/>
    </source>
</evidence>
<evidence type="ECO:0000256" key="3">
    <source>
        <dbReference type="ARBA" id="ARBA00022452"/>
    </source>
</evidence>
<dbReference type="EMBL" id="JAERTY010000001">
    <property type="protein sequence ID" value="MBL1407419.1"/>
    <property type="molecule type" value="Genomic_DNA"/>
</dbReference>
<dbReference type="RefSeq" id="WP_202101223.1">
    <property type="nucleotide sequence ID" value="NZ_JAERTY010000001.1"/>
</dbReference>
<name>A0ABS1QYA8_9SPHI</name>
<dbReference type="PROSITE" id="PS52016">
    <property type="entry name" value="TONB_DEPENDENT_REC_3"/>
    <property type="match status" value="1"/>
</dbReference>
<dbReference type="NCBIfam" id="TIGR04056">
    <property type="entry name" value="OMP_RagA_SusC"/>
    <property type="match status" value="1"/>
</dbReference>
<dbReference type="NCBIfam" id="TIGR04057">
    <property type="entry name" value="SusC_RagA_signa"/>
    <property type="match status" value="1"/>
</dbReference>
<dbReference type="Gene3D" id="2.40.170.20">
    <property type="entry name" value="TonB-dependent receptor, beta-barrel domain"/>
    <property type="match status" value="1"/>
</dbReference>
<dbReference type="InterPro" id="IPR012910">
    <property type="entry name" value="Plug_dom"/>
</dbReference>
<evidence type="ECO:0000256" key="1">
    <source>
        <dbReference type="ARBA" id="ARBA00004571"/>
    </source>
</evidence>
<dbReference type="InterPro" id="IPR008969">
    <property type="entry name" value="CarboxyPept-like_regulatory"/>
</dbReference>
<gene>
    <name evidence="9" type="ORF">JKG61_01510</name>
</gene>